<feature type="non-terminal residue" evidence="2">
    <location>
        <position position="1"/>
    </location>
</feature>
<proteinExistence type="predicted"/>
<dbReference type="Proteomes" id="UP000236370">
    <property type="component" value="Unassembled WGS sequence"/>
</dbReference>
<protein>
    <submittedName>
        <fullName evidence="2">FAM193B isoform 4</fullName>
    </submittedName>
</protein>
<feature type="region of interest" description="Disordered" evidence="1">
    <location>
        <begin position="1"/>
        <end position="64"/>
    </location>
</feature>
<dbReference type="EMBL" id="NBAG03000516">
    <property type="protein sequence ID" value="PNI18009.1"/>
    <property type="molecule type" value="Genomic_DNA"/>
</dbReference>
<sequence>EAGAGAGPPEAPAEPDHDGPREDDEPNLVPGPQRLQPRPPQQLCLLAPPRHPQQSSWSRQPGCPEEFLVGFLH</sequence>
<name>A0A2J8J5H1_PANTR</name>
<evidence type="ECO:0000313" key="2">
    <source>
        <dbReference type="EMBL" id="PNI18009.1"/>
    </source>
</evidence>
<reference evidence="2 3" key="1">
    <citation type="submission" date="2017-12" db="EMBL/GenBank/DDBJ databases">
        <title>High-resolution comparative analysis of great ape genomes.</title>
        <authorList>
            <person name="Pollen A."/>
            <person name="Hastie A."/>
            <person name="Hormozdiari F."/>
            <person name="Dougherty M."/>
            <person name="Liu R."/>
            <person name="Chaisson M."/>
            <person name="Hoppe E."/>
            <person name="Hill C."/>
            <person name="Pang A."/>
            <person name="Hillier L."/>
            <person name="Baker C."/>
            <person name="Armstrong J."/>
            <person name="Shendure J."/>
            <person name="Paten B."/>
            <person name="Wilson R."/>
            <person name="Chao H."/>
            <person name="Schneider V."/>
            <person name="Ventura M."/>
            <person name="Kronenberg Z."/>
            <person name="Murali S."/>
            <person name="Gordon D."/>
            <person name="Cantsilieris S."/>
            <person name="Munson K."/>
            <person name="Nelson B."/>
            <person name="Raja A."/>
            <person name="Underwood J."/>
            <person name="Diekhans M."/>
            <person name="Fiddes I."/>
            <person name="Haussler D."/>
            <person name="Eichler E."/>
        </authorList>
    </citation>
    <scope>NUCLEOTIDE SEQUENCE [LARGE SCALE GENOMIC DNA]</scope>
    <source>
        <strain evidence="2">Yerkes chimp pedigree #C0471</strain>
    </source>
</reference>
<evidence type="ECO:0000313" key="3">
    <source>
        <dbReference type="Proteomes" id="UP000236370"/>
    </source>
</evidence>
<dbReference type="AlphaFoldDB" id="A0A2J8J5H1"/>
<evidence type="ECO:0000256" key="1">
    <source>
        <dbReference type="SAM" id="MobiDB-lite"/>
    </source>
</evidence>
<organism evidence="2 3">
    <name type="scientific">Pan troglodytes</name>
    <name type="common">Chimpanzee</name>
    <dbReference type="NCBI Taxonomy" id="9598"/>
    <lineage>
        <taxon>Eukaryota</taxon>
        <taxon>Metazoa</taxon>
        <taxon>Chordata</taxon>
        <taxon>Craniata</taxon>
        <taxon>Vertebrata</taxon>
        <taxon>Euteleostomi</taxon>
        <taxon>Mammalia</taxon>
        <taxon>Eutheria</taxon>
        <taxon>Euarchontoglires</taxon>
        <taxon>Primates</taxon>
        <taxon>Haplorrhini</taxon>
        <taxon>Catarrhini</taxon>
        <taxon>Hominidae</taxon>
        <taxon>Pan</taxon>
    </lineage>
</organism>
<gene>
    <name evidence="2" type="ORF">CK820_G0050455</name>
</gene>
<comment type="caution">
    <text evidence="2">The sequence shown here is derived from an EMBL/GenBank/DDBJ whole genome shotgun (WGS) entry which is preliminary data.</text>
</comment>
<feature type="compositionally biased region" description="Low complexity" evidence="1">
    <location>
        <begin position="30"/>
        <end position="48"/>
    </location>
</feature>
<accession>A0A2J8J5H1</accession>